<feature type="compositionally biased region" description="Acidic residues" evidence="1">
    <location>
        <begin position="429"/>
        <end position="450"/>
    </location>
</feature>
<feature type="region of interest" description="Disordered" evidence="1">
    <location>
        <begin position="389"/>
        <end position="408"/>
    </location>
</feature>
<proteinExistence type="predicted"/>
<gene>
    <name evidence="3" type="ORF">NVS88_09620</name>
</gene>
<dbReference type="InterPro" id="IPR045931">
    <property type="entry name" value="DUF6350"/>
</dbReference>
<keyword evidence="2" id="KW-1133">Transmembrane helix</keyword>
<reference evidence="3" key="1">
    <citation type="submission" date="2022-08" db="EMBL/GenBank/DDBJ databases">
        <title>Genome analysis of Corynebacteriales strain.</title>
        <authorList>
            <person name="Lee S.D."/>
        </authorList>
    </citation>
    <scope>NUCLEOTIDE SEQUENCE</scope>
    <source>
        <strain evidence="3">D3-21</strain>
    </source>
</reference>
<comment type="caution">
    <text evidence="3">The sequence shown here is derived from an EMBL/GenBank/DDBJ whole genome shotgun (WGS) entry which is preliminary data.</text>
</comment>
<feature type="compositionally biased region" description="Low complexity" evidence="1">
    <location>
        <begin position="395"/>
        <end position="407"/>
    </location>
</feature>
<keyword evidence="4" id="KW-1185">Reference proteome</keyword>
<dbReference type="AlphaFoldDB" id="A0A9X4LYV6"/>
<feature type="transmembrane region" description="Helical" evidence="2">
    <location>
        <begin position="27"/>
        <end position="49"/>
    </location>
</feature>
<feature type="transmembrane region" description="Helical" evidence="2">
    <location>
        <begin position="148"/>
        <end position="171"/>
    </location>
</feature>
<evidence type="ECO:0000256" key="1">
    <source>
        <dbReference type="SAM" id="MobiDB-lite"/>
    </source>
</evidence>
<dbReference type="Proteomes" id="UP001152755">
    <property type="component" value="Unassembled WGS sequence"/>
</dbReference>
<accession>A0A9X4LYV6</accession>
<keyword evidence="2" id="KW-0812">Transmembrane</keyword>
<feature type="region of interest" description="Disordered" evidence="1">
    <location>
        <begin position="417"/>
        <end position="486"/>
    </location>
</feature>
<keyword evidence="2" id="KW-0472">Membrane</keyword>
<dbReference type="EMBL" id="JANRHA010000005">
    <property type="protein sequence ID" value="MDG3014814.1"/>
    <property type="molecule type" value="Genomic_DNA"/>
</dbReference>
<feature type="transmembrane region" description="Helical" evidence="2">
    <location>
        <begin position="319"/>
        <end position="346"/>
    </location>
</feature>
<evidence type="ECO:0000313" key="3">
    <source>
        <dbReference type="EMBL" id="MDG3014814.1"/>
    </source>
</evidence>
<feature type="transmembrane region" description="Helical" evidence="2">
    <location>
        <begin position="358"/>
        <end position="378"/>
    </location>
</feature>
<dbReference type="Pfam" id="PF19877">
    <property type="entry name" value="DUF6350"/>
    <property type="match status" value="1"/>
</dbReference>
<feature type="transmembrane region" description="Helical" evidence="2">
    <location>
        <begin position="111"/>
        <end position="133"/>
    </location>
</feature>
<feature type="transmembrane region" description="Helical" evidence="2">
    <location>
        <begin position="289"/>
        <end position="307"/>
    </location>
</feature>
<protein>
    <submittedName>
        <fullName evidence="3">DUF6350 family protein</fullName>
    </submittedName>
</protein>
<evidence type="ECO:0000256" key="2">
    <source>
        <dbReference type="SAM" id="Phobius"/>
    </source>
</evidence>
<feature type="transmembrane region" description="Helical" evidence="2">
    <location>
        <begin position="265"/>
        <end position="283"/>
    </location>
</feature>
<feature type="transmembrane region" description="Helical" evidence="2">
    <location>
        <begin position="192"/>
        <end position="211"/>
    </location>
</feature>
<feature type="transmembrane region" description="Helical" evidence="2">
    <location>
        <begin position="231"/>
        <end position="253"/>
    </location>
</feature>
<name>A0A9X4LYV6_9ACTN</name>
<feature type="transmembrane region" description="Helical" evidence="2">
    <location>
        <begin position="80"/>
        <end position="99"/>
    </location>
</feature>
<dbReference type="RefSeq" id="WP_332519784.1">
    <property type="nucleotide sequence ID" value="NZ_JANRHA010000005.1"/>
</dbReference>
<evidence type="ECO:0000313" key="4">
    <source>
        <dbReference type="Proteomes" id="UP001152755"/>
    </source>
</evidence>
<sequence length="486" mass="49936">MSLLLDRRKTARRGATPEQMRSLIRVAFVPSGIAVALIAAITLVTLVSVDSRLTGVFGAIASLWLAVHQVPVQIGSTDIGALPLLPTLLMIAGVARCCARVTRPEDPPPMQLRIVGAAVGGSLVVTVIALAVIQDATSVTELSSPDTLIALGGVAGIHALGAVLGVGRQVWRLTGERLQVPDWTRTSLRQGTIAGMSLLAAGSVLIVVGMLRNWSAVGDLIGAEDDWVGQLGLVLLSILYLPNVIVGAVGTLVGTEMHIGDATFGLFHVTGGPVPALPILGVLPHAETGGAWLALLAVIVVIGVRLGQGCHRERTGAIVLLRTVLTAAVGCGTAMAVVGFLAGGPLGSFGYVGVEPPLLGLLVFGWLAVTGSATVLLVKRFGPLRRRRRKPQQLAADAEQPARDAAANMIVMPTTAATEAGRVESSGDVSDEVSPDGADEDPADPDEAAAEADRAESDDAASEQVTGVTDEVSEQDLPGSAAHPSD</sequence>
<organism evidence="3 4">
    <name type="scientific">Speluncibacter jeojiensis</name>
    <dbReference type="NCBI Taxonomy" id="2710754"/>
    <lineage>
        <taxon>Bacteria</taxon>
        <taxon>Bacillati</taxon>
        <taxon>Actinomycetota</taxon>
        <taxon>Actinomycetes</taxon>
        <taxon>Mycobacteriales</taxon>
        <taxon>Speluncibacteraceae</taxon>
        <taxon>Speluncibacter</taxon>
    </lineage>
</organism>